<dbReference type="OrthoDB" id="433309at2759"/>
<dbReference type="AlphaFoldDB" id="A0A183A9B6"/>
<feature type="region of interest" description="Disordered" evidence="1">
    <location>
        <begin position="285"/>
        <end position="307"/>
    </location>
</feature>
<accession>A0A183A9B6</accession>
<dbReference type="EMBL" id="UZAN01040488">
    <property type="protein sequence ID" value="VDP69830.1"/>
    <property type="molecule type" value="Genomic_DNA"/>
</dbReference>
<gene>
    <name evidence="2" type="ORF">ECPE_LOCUS3551</name>
</gene>
<evidence type="ECO:0000313" key="2">
    <source>
        <dbReference type="EMBL" id="VDP69830.1"/>
    </source>
</evidence>
<name>A0A183A9B6_9TREM</name>
<dbReference type="WBParaSite" id="ECPE_0000355401-mRNA-1">
    <property type="protein sequence ID" value="ECPE_0000355401-mRNA-1"/>
    <property type="gene ID" value="ECPE_0000355401"/>
</dbReference>
<keyword evidence="3" id="KW-1185">Reference proteome</keyword>
<protein>
    <submittedName>
        <fullName evidence="4">TORC_N domain-containing protein</fullName>
    </submittedName>
</protein>
<evidence type="ECO:0000313" key="4">
    <source>
        <dbReference type="WBParaSite" id="ECPE_0000355401-mRNA-1"/>
    </source>
</evidence>
<sequence>MEKKARISRISEIKQAKENAFLEGKERFRQSREGVSRLTNLEPTAQSYNTNLQFIEDDTKSDWITGIHSYSTSATDPVSFQLEKNTCDESMLDIFEEQYYHLIDCLQQTTCPEVLVHLLIREERFHIGNMTSKRPPYRIQLRQRFVHCCRRRGRGRHPRDHTGELSSAISLSGQGDGLSYPPMDMSAKGFTPSAQPNQLKDGEQLTIHSELSPSMEFDRPHAAIFPGRTPYAGYSRAPLVQHSNDIVNCDLTDMYAIGIPSPSMTYQCHRDSQSFNIVDTTIPTSVASHSTDTPNTQSNPPKSTDIL</sequence>
<dbReference type="Proteomes" id="UP000272942">
    <property type="component" value="Unassembled WGS sequence"/>
</dbReference>
<evidence type="ECO:0000313" key="3">
    <source>
        <dbReference type="Proteomes" id="UP000272942"/>
    </source>
</evidence>
<evidence type="ECO:0000256" key="1">
    <source>
        <dbReference type="SAM" id="MobiDB-lite"/>
    </source>
</evidence>
<reference evidence="2 3" key="2">
    <citation type="submission" date="2018-11" db="EMBL/GenBank/DDBJ databases">
        <authorList>
            <consortium name="Pathogen Informatics"/>
        </authorList>
    </citation>
    <scope>NUCLEOTIDE SEQUENCE [LARGE SCALE GENOMIC DNA]</scope>
    <source>
        <strain evidence="2 3">Egypt</strain>
    </source>
</reference>
<reference evidence="4" key="1">
    <citation type="submission" date="2016-06" db="UniProtKB">
        <authorList>
            <consortium name="WormBaseParasite"/>
        </authorList>
    </citation>
    <scope>IDENTIFICATION</scope>
</reference>
<organism evidence="4">
    <name type="scientific">Echinostoma caproni</name>
    <dbReference type="NCBI Taxonomy" id="27848"/>
    <lineage>
        <taxon>Eukaryota</taxon>
        <taxon>Metazoa</taxon>
        <taxon>Spiralia</taxon>
        <taxon>Lophotrochozoa</taxon>
        <taxon>Platyhelminthes</taxon>
        <taxon>Trematoda</taxon>
        <taxon>Digenea</taxon>
        <taxon>Plagiorchiida</taxon>
        <taxon>Echinostomata</taxon>
        <taxon>Echinostomatoidea</taxon>
        <taxon>Echinostomatidae</taxon>
        <taxon>Echinostoma</taxon>
    </lineage>
</organism>
<proteinExistence type="predicted"/>